<gene>
    <name evidence="1" type="ORF">MERR_LOCUS7468</name>
</gene>
<comment type="caution">
    <text evidence="1">The sequence shown here is derived from an EMBL/GenBank/DDBJ whole genome shotgun (WGS) entry which is preliminary data.</text>
</comment>
<reference evidence="1" key="1">
    <citation type="submission" date="2020-01" db="EMBL/GenBank/DDBJ databases">
        <authorList>
            <person name="Mishra B."/>
        </authorList>
    </citation>
    <scope>NUCLEOTIDE SEQUENCE [LARGE SCALE GENOMIC DNA]</scope>
</reference>
<evidence type="ECO:0000313" key="2">
    <source>
        <dbReference type="Proteomes" id="UP000467841"/>
    </source>
</evidence>
<evidence type="ECO:0000313" key="1">
    <source>
        <dbReference type="EMBL" id="CAA7020233.1"/>
    </source>
</evidence>
<dbReference type="EMBL" id="CACVBM020000532">
    <property type="protein sequence ID" value="CAA7020233.1"/>
    <property type="molecule type" value="Genomic_DNA"/>
</dbReference>
<dbReference type="Proteomes" id="UP000467841">
    <property type="component" value="Unassembled WGS sequence"/>
</dbReference>
<sequence length="81" mass="9066">MRCFRSRNWICSSVFSLSIDIVSRQPSSYGTLKLSPGTNDLATLKTIFLLSCFTGKVLCLLQTPLKLAPFNPPQPSRNFLK</sequence>
<proteinExistence type="predicted"/>
<keyword evidence="2" id="KW-1185">Reference proteome</keyword>
<accession>A0A6D2I250</accession>
<organism evidence="1 2">
    <name type="scientific">Microthlaspi erraticum</name>
    <dbReference type="NCBI Taxonomy" id="1685480"/>
    <lineage>
        <taxon>Eukaryota</taxon>
        <taxon>Viridiplantae</taxon>
        <taxon>Streptophyta</taxon>
        <taxon>Embryophyta</taxon>
        <taxon>Tracheophyta</taxon>
        <taxon>Spermatophyta</taxon>
        <taxon>Magnoliopsida</taxon>
        <taxon>eudicotyledons</taxon>
        <taxon>Gunneridae</taxon>
        <taxon>Pentapetalae</taxon>
        <taxon>rosids</taxon>
        <taxon>malvids</taxon>
        <taxon>Brassicales</taxon>
        <taxon>Brassicaceae</taxon>
        <taxon>Coluteocarpeae</taxon>
        <taxon>Microthlaspi</taxon>
    </lineage>
</organism>
<name>A0A6D2I250_9BRAS</name>
<protein>
    <submittedName>
        <fullName evidence="1">Uncharacterized protein</fullName>
    </submittedName>
</protein>
<dbReference type="AlphaFoldDB" id="A0A6D2I250"/>